<dbReference type="Pfam" id="PF00515">
    <property type="entry name" value="TPR_1"/>
    <property type="match status" value="1"/>
</dbReference>
<dbReference type="InterPro" id="IPR002035">
    <property type="entry name" value="VWF_A"/>
</dbReference>
<dbReference type="RefSeq" id="WP_290281120.1">
    <property type="nucleotide sequence ID" value="NZ_JAUFQI010000001.1"/>
</dbReference>
<keyword evidence="3" id="KW-0472">Membrane</keyword>
<dbReference type="InterPro" id="IPR036465">
    <property type="entry name" value="vWFA_dom_sf"/>
</dbReference>
<keyword evidence="1" id="KW-0802">TPR repeat</keyword>
<name>A0ABV7WQ75_9GAMM</name>
<sequence length="569" mass="63184">MTFVRPEWLWLLVLLLPATWYWFRNNQPKSSWSDIISPELFTAIAGDQIQRSKRHNGFLPILLALSIFALAGPAIKNGDVKVSSLGNLVVILDNSLSMAGTDITPDRLTRAKRMLLDWTQSGLFHQTAVILYSGSAHWLTPFTQDSKTLEVQLSPVTPFMMPSLGNRPELAFKALESRLASLPSQPLTLLWLTDDIQEHHIKKITNSLPETSNKFLTVVGTEQGSAIPLPNDNGFLTDGDNMVIAKANSNEIATRGLELGFRTITLGQDPAIDLLQSKYDQQSDISNEQEVGYWLIIPIMILFALMLRAFPNFASAMGVLFFIAIPSNSEAFEFENLFLNKDQQAIKYLQAEQFDNALNIATSPEIKGQAAFELNDYEQAVTAFESIPTASGYFNLGNSLAHLGKLEEAISAYENALTIENHTGALKNKKTIEEFIAQQNAEQENTEQSTNDDKPKDPSENQQDSAKSGENAQPSENSNRVEPSESNTDEAEEESREDASEGSEPSNNPPKNATEGLDSESPKSAEELRAQQQIDAILNQLETTPGYVTQQKFKYQYQQNPTSDEGTLW</sequence>
<dbReference type="EMBL" id="JBHRYN010000006">
    <property type="protein sequence ID" value="MFC3700685.1"/>
    <property type="molecule type" value="Genomic_DNA"/>
</dbReference>
<dbReference type="SUPFAM" id="SSF53300">
    <property type="entry name" value="vWA-like"/>
    <property type="match status" value="1"/>
</dbReference>
<evidence type="ECO:0000313" key="6">
    <source>
        <dbReference type="Proteomes" id="UP001595710"/>
    </source>
</evidence>
<dbReference type="Gene3D" id="1.25.40.10">
    <property type="entry name" value="Tetratricopeptide repeat domain"/>
    <property type="match status" value="1"/>
</dbReference>
<reference evidence="6" key="1">
    <citation type="journal article" date="2019" name="Int. J. Syst. Evol. Microbiol.">
        <title>The Global Catalogue of Microorganisms (GCM) 10K type strain sequencing project: providing services to taxonomists for standard genome sequencing and annotation.</title>
        <authorList>
            <consortium name="The Broad Institute Genomics Platform"/>
            <consortium name="The Broad Institute Genome Sequencing Center for Infectious Disease"/>
            <person name="Wu L."/>
            <person name="Ma J."/>
        </authorList>
    </citation>
    <scope>NUCLEOTIDE SEQUENCE [LARGE SCALE GENOMIC DNA]</scope>
    <source>
        <strain evidence="6">CECT 8288</strain>
    </source>
</reference>
<dbReference type="PROSITE" id="PS50005">
    <property type="entry name" value="TPR"/>
    <property type="match status" value="1"/>
</dbReference>
<feature type="transmembrane region" description="Helical" evidence="3">
    <location>
        <begin position="6"/>
        <end position="23"/>
    </location>
</feature>
<protein>
    <submittedName>
        <fullName evidence="5">VWA domain-containing protein</fullName>
    </submittedName>
</protein>
<evidence type="ECO:0000256" key="2">
    <source>
        <dbReference type="SAM" id="MobiDB-lite"/>
    </source>
</evidence>
<evidence type="ECO:0000313" key="5">
    <source>
        <dbReference type="EMBL" id="MFC3700685.1"/>
    </source>
</evidence>
<dbReference type="SUPFAM" id="SSF48452">
    <property type="entry name" value="TPR-like"/>
    <property type="match status" value="1"/>
</dbReference>
<dbReference type="InterPro" id="IPR019734">
    <property type="entry name" value="TPR_rpt"/>
</dbReference>
<evidence type="ECO:0000256" key="3">
    <source>
        <dbReference type="SAM" id="Phobius"/>
    </source>
</evidence>
<feature type="transmembrane region" description="Helical" evidence="3">
    <location>
        <begin position="57"/>
        <end position="75"/>
    </location>
</feature>
<dbReference type="Gene3D" id="3.40.50.410">
    <property type="entry name" value="von Willebrand factor, type A domain"/>
    <property type="match status" value="1"/>
</dbReference>
<accession>A0ABV7WQ75</accession>
<dbReference type="SMART" id="SM00028">
    <property type="entry name" value="TPR"/>
    <property type="match status" value="1"/>
</dbReference>
<keyword evidence="6" id="KW-1185">Reference proteome</keyword>
<dbReference type="PROSITE" id="PS50293">
    <property type="entry name" value="TPR_REGION"/>
    <property type="match status" value="1"/>
</dbReference>
<comment type="caution">
    <text evidence="5">The sequence shown here is derived from an EMBL/GenBank/DDBJ whole genome shotgun (WGS) entry which is preliminary data.</text>
</comment>
<keyword evidence="3" id="KW-1133">Transmembrane helix</keyword>
<feature type="compositionally biased region" description="Basic and acidic residues" evidence="2">
    <location>
        <begin position="520"/>
        <end position="529"/>
    </location>
</feature>
<feature type="transmembrane region" description="Helical" evidence="3">
    <location>
        <begin position="291"/>
        <end position="310"/>
    </location>
</feature>
<feature type="region of interest" description="Disordered" evidence="2">
    <location>
        <begin position="441"/>
        <end position="532"/>
    </location>
</feature>
<keyword evidence="3" id="KW-0812">Transmembrane</keyword>
<feature type="domain" description="VWFA" evidence="4">
    <location>
        <begin position="88"/>
        <end position="194"/>
    </location>
</feature>
<feature type="repeat" description="TPR" evidence="1">
    <location>
        <begin position="390"/>
        <end position="423"/>
    </location>
</feature>
<feature type="compositionally biased region" description="Polar residues" evidence="2">
    <location>
        <begin position="460"/>
        <end position="481"/>
    </location>
</feature>
<organism evidence="5 6">
    <name type="scientific">Reinekea marina</name>
    <dbReference type="NCBI Taxonomy" id="1310421"/>
    <lineage>
        <taxon>Bacteria</taxon>
        <taxon>Pseudomonadati</taxon>
        <taxon>Pseudomonadota</taxon>
        <taxon>Gammaproteobacteria</taxon>
        <taxon>Oceanospirillales</taxon>
        <taxon>Saccharospirillaceae</taxon>
        <taxon>Reinekea</taxon>
    </lineage>
</organism>
<dbReference type="InterPro" id="IPR011990">
    <property type="entry name" value="TPR-like_helical_dom_sf"/>
</dbReference>
<evidence type="ECO:0000256" key="1">
    <source>
        <dbReference type="PROSITE-ProRule" id="PRU00339"/>
    </source>
</evidence>
<proteinExistence type="predicted"/>
<feature type="compositionally biased region" description="Acidic residues" evidence="2">
    <location>
        <begin position="487"/>
        <end position="496"/>
    </location>
</feature>
<dbReference type="Proteomes" id="UP001595710">
    <property type="component" value="Unassembled WGS sequence"/>
</dbReference>
<evidence type="ECO:0000259" key="4">
    <source>
        <dbReference type="Pfam" id="PF13519"/>
    </source>
</evidence>
<gene>
    <name evidence="5" type="ORF">ACFOND_03455</name>
</gene>
<dbReference type="Pfam" id="PF13519">
    <property type="entry name" value="VWA_2"/>
    <property type="match status" value="1"/>
</dbReference>